<dbReference type="Proteomes" id="UP000504632">
    <property type="component" value="Chromosome 8"/>
</dbReference>
<dbReference type="SUPFAM" id="SSF50044">
    <property type="entry name" value="SH3-domain"/>
    <property type="match status" value="1"/>
</dbReference>
<feature type="compositionally biased region" description="Low complexity" evidence="5">
    <location>
        <begin position="1391"/>
        <end position="1405"/>
    </location>
</feature>
<feature type="region of interest" description="Disordered" evidence="5">
    <location>
        <begin position="1956"/>
        <end position="1991"/>
    </location>
</feature>
<dbReference type="SUPFAM" id="SSF48350">
    <property type="entry name" value="GTPase activation domain, GAP"/>
    <property type="match status" value="1"/>
</dbReference>
<evidence type="ECO:0000256" key="4">
    <source>
        <dbReference type="PROSITE-ProRule" id="PRU00192"/>
    </source>
</evidence>
<dbReference type="PROSITE" id="PS50238">
    <property type="entry name" value="RHOGAP"/>
    <property type="match status" value="1"/>
</dbReference>
<feature type="compositionally biased region" description="Pro residues" evidence="5">
    <location>
        <begin position="1773"/>
        <end position="1789"/>
    </location>
</feature>
<feature type="region of interest" description="Disordered" evidence="5">
    <location>
        <begin position="1085"/>
        <end position="1347"/>
    </location>
</feature>
<feature type="compositionally biased region" description="Acidic residues" evidence="5">
    <location>
        <begin position="825"/>
        <end position="841"/>
    </location>
</feature>
<dbReference type="InterPro" id="IPR036028">
    <property type="entry name" value="SH3-like_dom_sf"/>
</dbReference>
<feature type="region of interest" description="Disordered" evidence="5">
    <location>
        <begin position="1850"/>
        <end position="1902"/>
    </location>
</feature>
<comment type="similarity">
    <text evidence="1">Belongs to the PX domain-containing GAP family.</text>
</comment>
<feature type="compositionally biased region" description="Polar residues" evidence="5">
    <location>
        <begin position="1980"/>
        <end position="1991"/>
    </location>
</feature>
<feature type="domain" description="Rho-GAP" evidence="7">
    <location>
        <begin position="442"/>
        <end position="637"/>
    </location>
</feature>
<dbReference type="InterPro" id="IPR001452">
    <property type="entry name" value="SH3_domain"/>
</dbReference>
<dbReference type="FunFam" id="1.10.555.10:FF:000002">
    <property type="entry name" value="rho GTPase-activating protein 32 isoform X1"/>
    <property type="match status" value="1"/>
</dbReference>
<feature type="compositionally biased region" description="Pro residues" evidence="5">
    <location>
        <begin position="1863"/>
        <end position="1878"/>
    </location>
</feature>
<feature type="compositionally biased region" description="Low complexity" evidence="5">
    <location>
        <begin position="1217"/>
        <end position="1231"/>
    </location>
</feature>
<dbReference type="InParanoid" id="A0A6J2W140"/>
<feature type="region of interest" description="Disordered" evidence="5">
    <location>
        <begin position="761"/>
        <end position="841"/>
    </location>
</feature>
<keyword evidence="3" id="KW-0343">GTPase activation</keyword>
<dbReference type="GO" id="GO:0015629">
    <property type="term" value="C:actin cytoskeleton"/>
    <property type="evidence" value="ECO:0007669"/>
    <property type="project" value="TreeGrafter"/>
</dbReference>
<feature type="compositionally biased region" description="Low complexity" evidence="5">
    <location>
        <begin position="810"/>
        <end position="821"/>
    </location>
</feature>
<dbReference type="InterPro" id="IPR008936">
    <property type="entry name" value="Rho_GTPase_activation_prot"/>
</dbReference>
<dbReference type="Gene3D" id="1.10.555.10">
    <property type="entry name" value="Rho GTPase activation protein"/>
    <property type="match status" value="1"/>
</dbReference>
<feature type="region of interest" description="Disordered" evidence="5">
    <location>
        <begin position="952"/>
        <end position="1018"/>
    </location>
</feature>
<dbReference type="GeneID" id="115819684"/>
<dbReference type="CDD" id="cd11835">
    <property type="entry name" value="SH3_ARHGAP32_33"/>
    <property type="match status" value="1"/>
</dbReference>
<dbReference type="InterPro" id="IPR051576">
    <property type="entry name" value="PX-Rho_GAP"/>
</dbReference>
<feature type="compositionally biased region" description="Low complexity" evidence="5">
    <location>
        <begin position="1759"/>
        <end position="1769"/>
    </location>
</feature>
<dbReference type="GO" id="GO:0005654">
    <property type="term" value="C:nucleoplasm"/>
    <property type="evidence" value="ECO:0007669"/>
    <property type="project" value="TreeGrafter"/>
</dbReference>
<evidence type="ECO:0000259" key="7">
    <source>
        <dbReference type="PROSITE" id="PS50238"/>
    </source>
</evidence>
<feature type="region of interest" description="Disordered" evidence="5">
    <location>
        <begin position="1500"/>
        <end position="1524"/>
    </location>
</feature>
<sequence>MRRTATVKDYQLHERTQVTLFISSGYWQGCSSAYAPLPPPHVSRLRFSFVQRGIALDHCILEQRGASLVSYMTNSTRIWCTVIVAAGVSGPHWVRKCAMFVRAMSLTDMSGLPLPRAAQLALSARSTDNLDGSGEPATRSVGTTANLKGKMSKRLSVVKGHFPKLVDCAHFHYETVDFGSIELQFANEQSDASWSSGSAKDLVFLVQVSCQGKTWMVRRSYEEFRTLDAHLHQCIYDRRYSQLLPLPTLSEIGERLEIFTPLLSEYLSRLSMIVDNKLNCGPVLTWMEIDNRGNRFLLKEEASLNVPAIAAAHVIKRYTAQASDEISIEVGDILSVIDMPPKEDTTWWRGKHGFQVGFFPSECVELINEKLPQSVSAPAAKLEGDPASTKPGIANAPGPPSPTSVSKKHGKLMGFLRTFMKSRPTKQKLKQRGILKERVFGCDLGEHLLNSGQDVPQVLKSCAEFIEKHGIVDGIYRHSGVSSNIQKLRHEFDSENIPDLTKDVYMQDIHCVGSLCKLYFRELPNPLLTYQLYDKFADCMGEMTEDERMVKVHDVIQQLPPPHYRTLEYLMRHLASLATHSVETNMHIKNLAIVWAPNLLRSMEIEAVGLSGADPFKEVRIQSVVVEFLLSNVELLFSDSFTSVGRFNTGRQSLTRPKSFVSTRLLSLEEAQARTQAPLLLQGAPLSLQGQFHTVLDLPADRRKRGIKSRKSAGGSWKTFFAIGKPAGSGRRKPIRITSLFQPATSHAGCRVDSVTLRSAKSEESLSSQHSGAGQGKIQRLRRPRSSSDGLSLAASVDPQLLPQRPPSRLPSSRSYDSLLPEETREPEEDDDDDEDEEDEEGVYMLPDFSQDHAASWMAEDVIDFSPTFLEDGPIGLGSSNVAPGERESPPAAAPPPYRCLSHQGHARSNSQRSITEDPDSVLNQSEAAARRSLILAATAPPLQVFCEHRPSAATNPASSTSHPGEPNLSPSHSQPPAPPSSTSSAQPPPQERRSFTRKVVHALSPKAPKSPPLDISDPIAISVPAKVLEMIGGRAGELQPGTPSGGPSQPPQMISMLLRSCDFQLTESCQQEICSKLGPEAKIKGPSIMGPTGAPLPSQQPPPPPPKNPARLMALALTESANKALRQGASPPYRPRQTGSSTETTDPRFQRSLSADAGELLSSDPNQVYSTVRPLSVWMAEGKDTTTEQPLDTSHEPEEKSPPGQDTGTLSSVSDSGASNSELSAGSSSGDNEQTPSPVYKNQQQLPPTQTQSPKSSPTAITEAPQQRKPPAYSRQFSAPHLQQQKSNVQPKAPSQPHTQLMHSKSESSPLAQVHAFQPTRPKVPPKPLDLAPQRAPLSKTDRHDYMRRSLDATRIRRMVGPPQGNPPLSRAFSERISSTSDMLSRYHAARMASQAAQAPQQQQPHHHHHQASQASSEDPGKMENFYYEIGAPEHPEAPPSYARHSYQNMRLDLEGNYRLSDPANQRPLSRGHHLPQGKLWSSEATRAWAAAHSHSFSFSHAHSHHHPQEGSPLHHAHPRLQRQISSSVRLARNEMHPLPATAGLGSAGMVPLSVHHQRSLHRPQRSPSADLTLSQLHPYFENGKVCYRYFEASKPGEVPLNQPVLVKQSHPPQPAPTQAPKSLFKDQSEPIYVNYPFTSPPSVGTNTKSWITTDLDGDAQTSEPLAPPTEPPPEDKQGSPQYEQKSPTTDFDSTGQKDLTMDSREEELLTASSGITHLRSRSDPQSSSSEPSANLTGKEIASLLIEKLAEDEREGPSTVTSSSASSSPQIEHPPNPYPSQHQQPPPAYNIYTPGPSRSRFEGHGSPKDGSGGFHRQDPLRRSAGAQYRQVFDVMPSGDQVLKFYRSQDFIPGPQGDSTTPNPYPSRPLYQDPPYPTRTPQDHRVHQGHPDPPHPPTPPSVAFSNLALGTPRRYATPPGGFQSMAGQYNQYPFQYGPPPPQYPHVSRRDVVLDPSFRPPGHRNQRGLARQGSLPGPNWTIHTEGQTRSYC</sequence>
<accession>A0A6J2W140</accession>
<evidence type="ECO:0000259" key="6">
    <source>
        <dbReference type="PROSITE" id="PS50002"/>
    </source>
</evidence>
<feature type="region of interest" description="Disordered" evidence="5">
    <location>
        <begin position="377"/>
        <end position="407"/>
    </location>
</feature>
<dbReference type="OrthoDB" id="5873004at2759"/>
<dbReference type="FunFam" id="3.30.1520.10:FF:000098">
    <property type="entry name" value="Rho GTPase-activating protein 33"/>
    <property type="match status" value="1"/>
</dbReference>
<keyword evidence="8" id="KW-1185">Reference proteome</keyword>
<dbReference type="Pfam" id="PF00620">
    <property type="entry name" value="RhoGAP"/>
    <property type="match status" value="1"/>
</dbReference>
<dbReference type="GO" id="GO:0005794">
    <property type="term" value="C:Golgi apparatus"/>
    <property type="evidence" value="ECO:0007669"/>
    <property type="project" value="TreeGrafter"/>
</dbReference>
<dbReference type="SMART" id="SM00324">
    <property type="entry name" value="RhoGAP"/>
    <property type="match status" value="1"/>
</dbReference>
<evidence type="ECO:0000256" key="2">
    <source>
        <dbReference type="ARBA" id="ARBA00022443"/>
    </source>
</evidence>
<feature type="compositionally biased region" description="Polar residues" evidence="5">
    <location>
        <begin position="1205"/>
        <end position="1216"/>
    </location>
</feature>
<feature type="region of interest" description="Disordered" evidence="5">
    <location>
        <begin position="1391"/>
        <end position="1422"/>
    </location>
</feature>
<feature type="compositionally biased region" description="Polar residues" evidence="5">
    <location>
        <begin position="1680"/>
        <end position="1699"/>
    </location>
</feature>
<feature type="compositionally biased region" description="Basic and acidic residues" evidence="5">
    <location>
        <begin position="1881"/>
        <end position="1893"/>
    </location>
</feature>
<evidence type="ECO:0000256" key="5">
    <source>
        <dbReference type="SAM" id="MobiDB-lite"/>
    </source>
</evidence>
<proteinExistence type="inferred from homology"/>
<dbReference type="CDD" id="cd04384">
    <property type="entry name" value="RhoGAP_CdGAP"/>
    <property type="match status" value="1"/>
</dbReference>
<feature type="region of interest" description="Disordered" evidence="5">
    <location>
        <begin position="1634"/>
        <end position="1827"/>
    </location>
</feature>
<dbReference type="PANTHER" id="PTHR15729">
    <property type="entry name" value="CDC42 GTPASE-ACTIVATING PROTEIN"/>
    <property type="match status" value="1"/>
</dbReference>
<gene>
    <name evidence="9" type="primary">arhgap33</name>
</gene>
<dbReference type="Gene3D" id="3.30.1520.10">
    <property type="entry name" value="Phox-like domain"/>
    <property type="match status" value="1"/>
</dbReference>
<dbReference type="Pfam" id="PF00018">
    <property type="entry name" value="SH3_1"/>
    <property type="match status" value="1"/>
</dbReference>
<feature type="compositionally biased region" description="Low complexity" evidence="5">
    <location>
        <begin position="1725"/>
        <end position="1734"/>
    </location>
</feature>
<feature type="region of interest" description="Disordered" evidence="5">
    <location>
        <begin position="868"/>
        <end position="926"/>
    </location>
</feature>
<reference evidence="9" key="1">
    <citation type="submission" date="2025-08" db="UniProtKB">
        <authorList>
            <consortium name="RefSeq"/>
        </authorList>
    </citation>
    <scope>IDENTIFICATION</scope>
</reference>
<feature type="domain" description="SH3" evidence="6">
    <location>
        <begin position="307"/>
        <end position="369"/>
    </location>
</feature>
<evidence type="ECO:0000313" key="8">
    <source>
        <dbReference type="Proteomes" id="UP000504632"/>
    </source>
</evidence>
<dbReference type="CDD" id="cd07299">
    <property type="entry name" value="PX_TCGAP"/>
    <property type="match status" value="1"/>
</dbReference>
<keyword evidence="2 4" id="KW-0728">SH3 domain</keyword>
<dbReference type="CTD" id="115703"/>
<evidence type="ECO:0000256" key="1">
    <source>
        <dbReference type="ARBA" id="ARBA00008795"/>
    </source>
</evidence>
<organism evidence="8 9">
    <name type="scientific">Chanos chanos</name>
    <name type="common">Milkfish</name>
    <name type="synonym">Mugil chanos</name>
    <dbReference type="NCBI Taxonomy" id="29144"/>
    <lineage>
        <taxon>Eukaryota</taxon>
        <taxon>Metazoa</taxon>
        <taxon>Chordata</taxon>
        <taxon>Craniata</taxon>
        <taxon>Vertebrata</taxon>
        <taxon>Euteleostomi</taxon>
        <taxon>Actinopterygii</taxon>
        <taxon>Neopterygii</taxon>
        <taxon>Teleostei</taxon>
        <taxon>Ostariophysi</taxon>
        <taxon>Gonorynchiformes</taxon>
        <taxon>Chanidae</taxon>
        <taxon>Chanos</taxon>
    </lineage>
</organism>
<dbReference type="GO" id="GO:0035091">
    <property type="term" value="F:phosphatidylinositol binding"/>
    <property type="evidence" value="ECO:0007669"/>
    <property type="project" value="InterPro"/>
</dbReference>
<dbReference type="InterPro" id="IPR036871">
    <property type="entry name" value="PX_dom_sf"/>
</dbReference>
<feature type="compositionally biased region" description="Polar residues" evidence="5">
    <location>
        <begin position="1232"/>
        <end position="1243"/>
    </location>
</feature>
<dbReference type="GO" id="GO:0001650">
    <property type="term" value="C:fibrillar center"/>
    <property type="evidence" value="ECO:0007669"/>
    <property type="project" value="TreeGrafter"/>
</dbReference>
<dbReference type="PROSITE" id="PS50002">
    <property type="entry name" value="SH3"/>
    <property type="match status" value="1"/>
</dbReference>
<feature type="compositionally biased region" description="Polar residues" evidence="5">
    <location>
        <begin position="1297"/>
        <end position="1312"/>
    </location>
</feature>
<dbReference type="PANTHER" id="PTHR15729:SF14">
    <property type="entry name" value="RHO GTPASE-ACTIVATING PROTEIN 33 ISOFORM X1"/>
    <property type="match status" value="1"/>
</dbReference>
<dbReference type="GO" id="GO:0007264">
    <property type="term" value="P:small GTPase-mediated signal transduction"/>
    <property type="evidence" value="ECO:0007669"/>
    <property type="project" value="TreeGrafter"/>
</dbReference>
<dbReference type="FunFam" id="2.30.30.40:FF:000030">
    <property type="entry name" value="rho GTPase-activating protein 32 isoform X2"/>
    <property type="match status" value="1"/>
</dbReference>
<feature type="compositionally biased region" description="Low complexity" evidence="5">
    <location>
        <begin position="1244"/>
        <end position="1260"/>
    </location>
</feature>
<dbReference type="GO" id="GO:0005938">
    <property type="term" value="C:cell cortex"/>
    <property type="evidence" value="ECO:0007669"/>
    <property type="project" value="TreeGrafter"/>
</dbReference>
<dbReference type="SUPFAM" id="SSF64268">
    <property type="entry name" value="PX domain"/>
    <property type="match status" value="1"/>
</dbReference>
<dbReference type="SMART" id="SM00326">
    <property type="entry name" value="SH3"/>
    <property type="match status" value="1"/>
</dbReference>
<dbReference type="Gene3D" id="2.30.30.40">
    <property type="entry name" value="SH3 Domains"/>
    <property type="match status" value="1"/>
</dbReference>
<feature type="compositionally biased region" description="Low complexity" evidence="5">
    <location>
        <begin position="952"/>
        <end position="962"/>
    </location>
</feature>
<feature type="compositionally biased region" description="Pro residues" evidence="5">
    <location>
        <begin position="1099"/>
        <end position="1109"/>
    </location>
</feature>
<feature type="compositionally biased region" description="Polar residues" evidence="5">
    <location>
        <begin position="1276"/>
        <end position="1291"/>
    </location>
</feature>
<name>A0A6J2W140_CHACN</name>
<dbReference type="RefSeq" id="XP_030639045.1">
    <property type="nucleotide sequence ID" value="XM_030783185.1"/>
</dbReference>
<feature type="compositionally biased region" description="Polar residues" evidence="5">
    <location>
        <begin position="1638"/>
        <end position="1654"/>
    </location>
</feature>
<evidence type="ECO:0000256" key="3">
    <source>
        <dbReference type="ARBA" id="ARBA00022468"/>
    </source>
</evidence>
<evidence type="ECO:0000313" key="9">
    <source>
        <dbReference type="RefSeq" id="XP_030639045.1"/>
    </source>
</evidence>
<dbReference type="InterPro" id="IPR000198">
    <property type="entry name" value="RhoGAP_dom"/>
</dbReference>
<dbReference type="GO" id="GO:0005096">
    <property type="term" value="F:GTPase activator activity"/>
    <property type="evidence" value="ECO:0007669"/>
    <property type="project" value="UniProtKB-KW"/>
</dbReference>
<protein>
    <submittedName>
        <fullName evidence="9">Rho GTPase-activating protein 33</fullName>
    </submittedName>
</protein>